<dbReference type="EMBL" id="CP002299">
    <property type="protein sequence ID" value="ADP81203.1"/>
    <property type="molecule type" value="Genomic_DNA"/>
</dbReference>
<evidence type="ECO:0000256" key="2">
    <source>
        <dbReference type="ARBA" id="ARBA00023315"/>
    </source>
</evidence>
<organism evidence="4 5">
    <name type="scientific">Pseudofrankia inefficax (strain DSM 45817 / CECT 9037 / DDB 130130 / EuI1c)</name>
    <name type="common">Frankia inefficax</name>
    <dbReference type="NCBI Taxonomy" id="298654"/>
    <lineage>
        <taxon>Bacteria</taxon>
        <taxon>Bacillati</taxon>
        <taxon>Actinomycetota</taxon>
        <taxon>Actinomycetes</taxon>
        <taxon>Frankiales</taxon>
        <taxon>Frankiaceae</taxon>
        <taxon>Pseudofrankia</taxon>
    </lineage>
</organism>
<proteinExistence type="predicted"/>
<evidence type="ECO:0000313" key="4">
    <source>
        <dbReference type="EMBL" id="ADP81203.1"/>
    </source>
</evidence>
<dbReference type="OrthoDB" id="9803233at2"/>
<gene>
    <name evidence="4" type="ordered locus">FraEuI1c_3190</name>
</gene>
<dbReference type="Pfam" id="PF00583">
    <property type="entry name" value="Acetyltransf_1"/>
    <property type="match status" value="1"/>
</dbReference>
<evidence type="ECO:0000313" key="5">
    <source>
        <dbReference type="Proteomes" id="UP000002484"/>
    </source>
</evidence>
<dbReference type="Proteomes" id="UP000002484">
    <property type="component" value="Chromosome"/>
</dbReference>
<dbReference type="eggNOG" id="COG0456">
    <property type="taxonomic scope" value="Bacteria"/>
</dbReference>
<dbReference type="PANTHER" id="PTHR43877">
    <property type="entry name" value="AMINOALKYLPHOSPHONATE N-ACETYLTRANSFERASE-RELATED-RELATED"/>
    <property type="match status" value="1"/>
</dbReference>
<dbReference type="InterPro" id="IPR050832">
    <property type="entry name" value="Bact_Acetyltransf"/>
</dbReference>
<dbReference type="AlphaFoldDB" id="E3IU10"/>
<feature type="domain" description="N-acetyltransferase" evidence="3">
    <location>
        <begin position="2"/>
        <end position="204"/>
    </location>
</feature>
<sequence length="220" mass="23747">MPSIRAANDDDLTTVADLLVQLYEDECPGIFSGSRDASLRLIRSLVRENESVVRDGLVLDSPDGIIAYGAVSTSTFPRRRPSMAMVGAQALSFLGVRAAAEFCWAYSRLQNLVCAPLPPMTAQVHSLVVHPRARGNGYGELLFRTMEDTARQGGHHDALLYVLAGNPARRLYARLGYQVVPTPTLPGVPALLRYPGIAMRKPFREALAMAGSVPDIAGTA</sequence>
<keyword evidence="1 4" id="KW-0808">Transferase</keyword>
<keyword evidence="5" id="KW-1185">Reference proteome</keyword>
<dbReference type="GO" id="GO:0016747">
    <property type="term" value="F:acyltransferase activity, transferring groups other than amino-acyl groups"/>
    <property type="evidence" value="ECO:0007669"/>
    <property type="project" value="InterPro"/>
</dbReference>
<keyword evidence="2" id="KW-0012">Acyltransferase</keyword>
<dbReference type="InterPro" id="IPR000182">
    <property type="entry name" value="GNAT_dom"/>
</dbReference>
<evidence type="ECO:0000256" key="1">
    <source>
        <dbReference type="ARBA" id="ARBA00022679"/>
    </source>
</evidence>
<dbReference type="CDD" id="cd04301">
    <property type="entry name" value="NAT_SF"/>
    <property type="match status" value="1"/>
</dbReference>
<protein>
    <submittedName>
        <fullName evidence="4">GCN5-related N-acetyltransferase</fullName>
    </submittedName>
</protein>
<dbReference type="Gene3D" id="3.40.630.30">
    <property type="match status" value="1"/>
</dbReference>
<evidence type="ECO:0000259" key="3">
    <source>
        <dbReference type="PROSITE" id="PS51186"/>
    </source>
</evidence>
<dbReference type="KEGG" id="fri:FraEuI1c_3190"/>
<dbReference type="RefSeq" id="WP_013424321.1">
    <property type="nucleotide sequence ID" value="NC_014666.1"/>
</dbReference>
<accession>E3IU10</accession>
<name>E3IU10_PSEI1</name>
<dbReference type="InterPro" id="IPR016181">
    <property type="entry name" value="Acyl_CoA_acyltransferase"/>
</dbReference>
<dbReference type="SUPFAM" id="SSF55729">
    <property type="entry name" value="Acyl-CoA N-acyltransferases (Nat)"/>
    <property type="match status" value="1"/>
</dbReference>
<reference evidence="4 5" key="1">
    <citation type="submission" date="2010-10" db="EMBL/GenBank/DDBJ databases">
        <title>Complete sequence of Frankia sp. EuI1c.</title>
        <authorList>
            <consortium name="US DOE Joint Genome Institute"/>
            <person name="Lucas S."/>
            <person name="Copeland A."/>
            <person name="Lapidus A."/>
            <person name="Cheng J.-F."/>
            <person name="Bruce D."/>
            <person name="Goodwin L."/>
            <person name="Pitluck S."/>
            <person name="Chertkov O."/>
            <person name="Detter J.C."/>
            <person name="Han C."/>
            <person name="Tapia R."/>
            <person name="Land M."/>
            <person name="Hauser L."/>
            <person name="Jeffries C."/>
            <person name="Kyrpides N."/>
            <person name="Ivanova N."/>
            <person name="Mikhailova N."/>
            <person name="Beauchemin N."/>
            <person name="Sen A."/>
            <person name="Sur S.A."/>
            <person name="Gtari M."/>
            <person name="Wall L."/>
            <person name="Tisa L."/>
            <person name="Woyke T."/>
        </authorList>
    </citation>
    <scope>NUCLEOTIDE SEQUENCE [LARGE SCALE GENOMIC DNA]</scope>
    <source>
        <strain evidence="5">DSM 45817 / CECT 9037 / EuI1c</strain>
    </source>
</reference>
<dbReference type="InParanoid" id="E3IU10"/>
<dbReference type="STRING" id="298654.FraEuI1c_3190"/>
<dbReference type="HOGENOM" id="CLU_1244563_0_0_11"/>
<dbReference type="PROSITE" id="PS51186">
    <property type="entry name" value="GNAT"/>
    <property type="match status" value="1"/>
</dbReference>